<reference evidence="1" key="1">
    <citation type="submission" date="2016-10" db="EMBL/GenBank/DDBJ databases">
        <title>Draft Genome Sequence of Nocardioides luteus Strain BAFB, an Alkane-Degrading Bacterium Isolated from JP-7 Polluted Soil.</title>
        <authorList>
            <person name="Brown L."/>
            <person name="Ruiz O.N."/>
            <person name="Gunasekera T."/>
        </authorList>
    </citation>
    <scope>NUCLEOTIDE SEQUENCE [LARGE SCALE GENOMIC DNA]</scope>
    <source>
        <strain evidence="1">BAFB</strain>
    </source>
</reference>
<organism evidence="1 2">
    <name type="scientific">Nocardioides luteus</name>
    <dbReference type="NCBI Taxonomy" id="1844"/>
    <lineage>
        <taxon>Bacteria</taxon>
        <taxon>Bacillati</taxon>
        <taxon>Actinomycetota</taxon>
        <taxon>Actinomycetes</taxon>
        <taxon>Propionibacteriales</taxon>
        <taxon>Nocardioidaceae</taxon>
        <taxon>Nocardioides</taxon>
    </lineage>
</organism>
<keyword evidence="2" id="KW-1185">Reference proteome</keyword>
<sequence>MYVVPGGIDVTDPFFAALRARRPDVDLVILPPADPPEPSPEATADELSRSAEAVDATVAAIAARLPEPTGDGPRWETYDHDNVRRWAQLEARTTDGGTTLEGLDQAFRDARWRSSLAVKAFHRWTASQPEVQIVGTWSASHHALVVTVTGRVLHPAPGAREVLT</sequence>
<proteinExistence type="predicted"/>
<protein>
    <submittedName>
        <fullName evidence="1">Uncharacterized protein</fullName>
    </submittedName>
</protein>
<dbReference type="Proteomes" id="UP000033772">
    <property type="component" value="Unassembled WGS sequence"/>
</dbReference>
<dbReference type="EMBL" id="JZDQ02000017">
    <property type="protein sequence ID" value="OIJ26266.1"/>
    <property type="molecule type" value="Genomic_DNA"/>
</dbReference>
<dbReference type="AlphaFoldDB" id="A0A1J4N416"/>
<evidence type="ECO:0000313" key="1">
    <source>
        <dbReference type="EMBL" id="OIJ26266.1"/>
    </source>
</evidence>
<evidence type="ECO:0000313" key="2">
    <source>
        <dbReference type="Proteomes" id="UP000033772"/>
    </source>
</evidence>
<gene>
    <name evidence="1" type="ORF">UG56_013555</name>
</gene>
<dbReference type="STRING" id="1844.UG56_013555"/>
<name>A0A1J4N416_9ACTN</name>
<accession>A0A1J4N416</accession>
<comment type="caution">
    <text evidence="1">The sequence shown here is derived from an EMBL/GenBank/DDBJ whole genome shotgun (WGS) entry which is preliminary data.</text>
</comment>